<dbReference type="RefSeq" id="WP_213124977.1">
    <property type="nucleotide sequence ID" value="NZ_JAGYPG010000002.1"/>
</dbReference>
<name>A0A942TGK8_9BACI</name>
<reference evidence="1 2" key="1">
    <citation type="submission" date="2021-05" db="EMBL/GenBank/DDBJ databases">
        <title>Novel Bacillus species.</title>
        <authorList>
            <person name="Liu G."/>
        </authorList>
    </citation>
    <scope>NUCLEOTIDE SEQUENCE [LARGE SCALE GENOMIC DNA]</scope>
    <source>
        <strain evidence="2">FJAT-49780</strain>
    </source>
</reference>
<keyword evidence="2" id="KW-1185">Reference proteome</keyword>
<evidence type="ECO:0000313" key="2">
    <source>
        <dbReference type="Proteomes" id="UP000681414"/>
    </source>
</evidence>
<dbReference type="AlphaFoldDB" id="A0A942TGK8"/>
<accession>A0A942TGK8</accession>
<dbReference type="EMBL" id="JAGYPG010000002">
    <property type="protein sequence ID" value="MBS4195787.1"/>
    <property type="molecule type" value="Genomic_DNA"/>
</dbReference>
<dbReference type="Proteomes" id="UP000681414">
    <property type="component" value="Unassembled WGS sequence"/>
</dbReference>
<sequence length="94" mass="10950">MKSKLKKLFEDDKSFGTDSIGFDNGFMQNQHGDLVDYMILEYVDRFDVYLNLYDEGKPPYRNILAKGSAKTKEEAQMLAIEELDRFAYSNDIIH</sequence>
<comment type="caution">
    <text evidence="1">The sequence shown here is derived from an EMBL/GenBank/DDBJ whole genome shotgun (WGS) entry which is preliminary data.</text>
</comment>
<evidence type="ECO:0000313" key="1">
    <source>
        <dbReference type="EMBL" id="MBS4195787.1"/>
    </source>
</evidence>
<proteinExistence type="predicted"/>
<organism evidence="1 2">
    <name type="scientific">Lederbergia citri</name>
    <dbReference type="NCBI Taxonomy" id="2833580"/>
    <lineage>
        <taxon>Bacteria</taxon>
        <taxon>Bacillati</taxon>
        <taxon>Bacillota</taxon>
        <taxon>Bacilli</taxon>
        <taxon>Bacillales</taxon>
        <taxon>Bacillaceae</taxon>
        <taxon>Lederbergia</taxon>
    </lineage>
</organism>
<gene>
    <name evidence="1" type="ORF">KHA97_12030</name>
</gene>
<protein>
    <submittedName>
        <fullName evidence="1">Uncharacterized protein</fullName>
    </submittedName>
</protein>